<proteinExistence type="predicted"/>
<protein>
    <submittedName>
        <fullName evidence="3">DDE-1 domain-containing protein</fullName>
    </submittedName>
</protein>
<feature type="domain" description="DDE-1" evidence="1">
    <location>
        <begin position="74"/>
        <end position="244"/>
    </location>
</feature>
<dbReference type="AlphaFoldDB" id="A0A914NRU8"/>
<dbReference type="PANTHER" id="PTHR19303:SF74">
    <property type="entry name" value="POGO TRANSPOSABLE ELEMENT WITH KRAB DOMAIN"/>
    <property type="match status" value="1"/>
</dbReference>
<dbReference type="Proteomes" id="UP000887563">
    <property type="component" value="Unplaced"/>
</dbReference>
<keyword evidence="2" id="KW-1185">Reference proteome</keyword>
<evidence type="ECO:0000259" key="1">
    <source>
        <dbReference type="Pfam" id="PF03184"/>
    </source>
</evidence>
<evidence type="ECO:0000313" key="3">
    <source>
        <dbReference type="WBParaSite" id="Minc3s09644g43410"/>
    </source>
</evidence>
<name>A0A914NRU8_MELIC</name>
<reference evidence="3" key="1">
    <citation type="submission" date="2022-11" db="UniProtKB">
        <authorList>
            <consortium name="WormBaseParasite"/>
        </authorList>
    </citation>
    <scope>IDENTIFICATION</scope>
</reference>
<dbReference type="InterPro" id="IPR004875">
    <property type="entry name" value="DDE_SF_endonuclease_dom"/>
</dbReference>
<dbReference type="PANTHER" id="PTHR19303">
    <property type="entry name" value="TRANSPOSON"/>
    <property type="match status" value="1"/>
</dbReference>
<organism evidence="2 3">
    <name type="scientific">Meloidogyne incognita</name>
    <name type="common">Southern root-knot nematode worm</name>
    <name type="synonym">Oxyuris incognita</name>
    <dbReference type="NCBI Taxonomy" id="6306"/>
    <lineage>
        <taxon>Eukaryota</taxon>
        <taxon>Metazoa</taxon>
        <taxon>Ecdysozoa</taxon>
        <taxon>Nematoda</taxon>
        <taxon>Chromadorea</taxon>
        <taxon>Rhabditida</taxon>
        <taxon>Tylenchina</taxon>
        <taxon>Tylenchomorpha</taxon>
        <taxon>Tylenchoidea</taxon>
        <taxon>Meloidogynidae</taxon>
        <taxon>Meloidogyninae</taxon>
        <taxon>Meloidogyne</taxon>
        <taxon>Meloidogyne incognita group</taxon>
    </lineage>
</organism>
<dbReference type="WBParaSite" id="Minc3s09644g43410">
    <property type="protein sequence ID" value="Minc3s09644g43410"/>
    <property type="gene ID" value="Minc3s09644g43410"/>
</dbReference>
<sequence>MQTTVCQKPPEFYEKAIVDFIVYVRNKLVSGDISANCVYASDETAVWLDCSNSRCVAQKGSKDVSIMSSGHDKLRITVFLTGRMDGRKMKPYVLLPRKRPIPSIEKQFGNKLVLAWAGNEWMTDETTCDYLSRVLGDLSFEKRILIWDAYRCHISQQTKEKLRKMNVESCVIPGGTTKFIQPGDVVINSVFKSKIRALYEDWMNDGEKTFTAGGNMRAAQPEIYLQWILNAWESIPEEMVAKSFKVCGIAKNDEFDSDIHCMKPNGPCPNARELLNSALRKESLDQLADNFELIDLYQDEENGYISDSSLV</sequence>
<dbReference type="InterPro" id="IPR050863">
    <property type="entry name" value="CenT-Element_Derived"/>
</dbReference>
<dbReference type="GO" id="GO:0005634">
    <property type="term" value="C:nucleus"/>
    <property type="evidence" value="ECO:0007669"/>
    <property type="project" value="TreeGrafter"/>
</dbReference>
<evidence type="ECO:0000313" key="2">
    <source>
        <dbReference type="Proteomes" id="UP000887563"/>
    </source>
</evidence>
<dbReference type="GO" id="GO:0003677">
    <property type="term" value="F:DNA binding"/>
    <property type="evidence" value="ECO:0007669"/>
    <property type="project" value="TreeGrafter"/>
</dbReference>
<accession>A0A914NRU8</accession>
<dbReference type="Pfam" id="PF03184">
    <property type="entry name" value="DDE_1"/>
    <property type="match status" value="1"/>
</dbReference>